<gene>
    <name evidence="1" type="ORF">M8818_003678</name>
</gene>
<organism evidence="1 2">
    <name type="scientific">Zalaria obscura</name>
    <dbReference type="NCBI Taxonomy" id="2024903"/>
    <lineage>
        <taxon>Eukaryota</taxon>
        <taxon>Fungi</taxon>
        <taxon>Dikarya</taxon>
        <taxon>Ascomycota</taxon>
        <taxon>Pezizomycotina</taxon>
        <taxon>Dothideomycetes</taxon>
        <taxon>Dothideomycetidae</taxon>
        <taxon>Dothideales</taxon>
        <taxon>Zalariaceae</taxon>
        <taxon>Zalaria</taxon>
    </lineage>
</organism>
<sequence>MSNPSTAPDSAVIHIPEWEHNTTSRNEIGKSANNTTSAGHRTNLRSKLDIWMPPQRRYIGLRRRTFMIIALCVIIALLALIIGLAVGLTKRSSTQNLPLPSDTQSFTGDLTYYGTGLGACGVTSTDSDHIVSISHYIFDAASSGSDPNQNPLCGRYIRAARYDEQVGARRSVDLKVVDRCVGCQPTDLDTSTAVFESLAAIASGRVDVTWAWLPAAATGN</sequence>
<keyword evidence="2" id="KW-1185">Reference proteome</keyword>
<name>A0ACC3SEY4_9PEZI</name>
<evidence type="ECO:0000313" key="1">
    <source>
        <dbReference type="EMBL" id="KAK8210190.1"/>
    </source>
</evidence>
<reference evidence="1" key="1">
    <citation type="submission" date="2024-02" db="EMBL/GenBank/DDBJ databases">
        <title>Metagenome Assembled Genome of Zalaria obscura JY119.</title>
        <authorList>
            <person name="Vighnesh L."/>
            <person name="Jagadeeshwari U."/>
            <person name="Venkata Ramana C."/>
            <person name="Sasikala C."/>
        </authorList>
    </citation>
    <scope>NUCLEOTIDE SEQUENCE</scope>
    <source>
        <strain evidence="1">JY119</strain>
    </source>
</reference>
<evidence type="ECO:0000313" key="2">
    <source>
        <dbReference type="Proteomes" id="UP001320706"/>
    </source>
</evidence>
<accession>A0ACC3SEY4</accession>
<dbReference type="EMBL" id="JAMKPW020000016">
    <property type="protein sequence ID" value="KAK8210190.1"/>
    <property type="molecule type" value="Genomic_DNA"/>
</dbReference>
<proteinExistence type="predicted"/>
<dbReference type="Proteomes" id="UP001320706">
    <property type="component" value="Unassembled WGS sequence"/>
</dbReference>
<protein>
    <submittedName>
        <fullName evidence="1">Uncharacterized protein</fullName>
    </submittedName>
</protein>
<comment type="caution">
    <text evidence="1">The sequence shown here is derived from an EMBL/GenBank/DDBJ whole genome shotgun (WGS) entry which is preliminary data.</text>
</comment>